<sequence length="343" mass="39543">MSRHPSSNPSPQRYSYSTPSTSPILPFLSPSARRRSVITETQEANIDDQTNKLLGKCVDWRKHYHVYKSPKKFGKSRLEKLEEEREGLITQANGYAAMLSRRRGHEVATELVRQIKANLILPGYVLSKEAACLVRFWETVTGDIKEQVQQLKVIRYELALVMIMEKYINVDDVNMLNCHQPIYHRGDMLRFSTLASEHRRRVQDRFGYRIEFLAEQDAKEFIDRLDQRFRDGGNMKALNAYEESGLLVAFRLHMRRGLTVQEQLANDGRIQPASMLLMTKAAIVLHAGATLGLHEPVETARAVIDDFVRKQNFLSLTEIMQAGQQQLEHVMSEYPDRSIWPDL</sequence>
<dbReference type="EMBL" id="JAVRRT010000008">
    <property type="protein sequence ID" value="KAK5169561.1"/>
    <property type="molecule type" value="Genomic_DNA"/>
</dbReference>
<feature type="compositionally biased region" description="Polar residues" evidence="2">
    <location>
        <begin position="1"/>
        <end position="23"/>
    </location>
</feature>
<gene>
    <name evidence="3" type="ORF">LTR77_005537</name>
</gene>
<reference evidence="3 4" key="1">
    <citation type="submission" date="2023-08" db="EMBL/GenBank/DDBJ databases">
        <title>Black Yeasts Isolated from many extreme environments.</title>
        <authorList>
            <person name="Coleine C."/>
            <person name="Stajich J.E."/>
            <person name="Selbmann L."/>
        </authorList>
    </citation>
    <scope>NUCLEOTIDE SEQUENCE [LARGE SCALE GENOMIC DNA]</scope>
    <source>
        <strain evidence="3 4">CCFEE 5935</strain>
    </source>
</reference>
<name>A0AAV9P8Q8_9PEZI</name>
<evidence type="ECO:0000313" key="4">
    <source>
        <dbReference type="Proteomes" id="UP001337655"/>
    </source>
</evidence>
<keyword evidence="1" id="KW-0175">Coiled coil</keyword>
<feature type="coiled-coil region" evidence="1">
    <location>
        <begin position="71"/>
        <end position="98"/>
    </location>
</feature>
<proteinExistence type="predicted"/>
<evidence type="ECO:0000313" key="3">
    <source>
        <dbReference type="EMBL" id="KAK5169561.1"/>
    </source>
</evidence>
<comment type="caution">
    <text evidence="3">The sequence shown here is derived from an EMBL/GenBank/DDBJ whole genome shotgun (WGS) entry which is preliminary data.</text>
</comment>
<feature type="region of interest" description="Disordered" evidence="2">
    <location>
        <begin position="1"/>
        <end position="25"/>
    </location>
</feature>
<protein>
    <submittedName>
        <fullName evidence="3">Uncharacterized protein</fullName>
    </submittedName>
</protein>
<dbReference type="Proteomes" id="UP001337655">
    <property type="component" value="Unassembled WGS sequence"/>
</dbReference>
<evidence type="ECO:0000256" key="1">
    <source>
        <dbReference type="SAM" id="Coils"/>
    </source>
</evidence>
<dbReference type="AlphaFoldDB" id="A0AAV9P8Q8"/>
<keyword evidence="4" id="KW-1185">Reference proteome</keyword>
<dbReference type="RefSeq" id="XP_064658907.1">
    <property type="nucleotide sequence ID" value="XM_064802782.1"/>
</dbReference>
<organism evidence="3 4">
    <name type="scientific">Saxophila tyrrhenica</name>
    <dbReference type="NCBI Taxonomy" id="1690608"/>
    <lineage>
        <taxon>Eukaryota</taxon>
        <taxon>Fungi</taxon>
        <taxon>Dikarya</taxon>
        <taxon>Ascomycota</taxon>
        <taxon>Pezizomycotina</taxon>
        <taxon>Dothideomycetes</taxon>
        <taxon>Dothideomycetidae</taxon>
        <taxon>Mycosphaerellales</taxon>
        <taxon>Extremaceae</taxon>
        <taxon>Saxophila</taxon>
    </lineage>
</organism>
<evidence type="ECO:0000256" key="2">
    <source>
        <dbReference type="SAM" id="MobiDB-lite"/>
    </source>
</evidence>
<dbReference type="GeneID" id="89926878"/>
<accession>A0AAV9P8Q8</accession>